<feature type="compositionally biased region" description="Low complexity" evidence="1">
    <location>
        <begin position="16"/>
        <end position="47"/>
    </location>
</feature>
<keyword evidence="3" id="KW-1185">Reference proteome</keyword>
<evidence type="ECO:0000313" key="2">
    <source>
        <dbReference type="EMBL" id="MPC47360.1"/>
    </source>
</evidence>
<reference evidence="2 3" key="1">
    <citation type="submission" date="2019-05" db="EMBL/GenBank/DDBJ databases">
        <title>Another draft genome of Portunus trituberculatus and its Hox gene families provides insights of decapod evolution.</title>
        <authorList>
            <person name="Jeong J.-H."/>
            <person name="Song I."/>
            <person name="Kim S."/>
            <person name="Choi T."/>
            <person name="Kim D."/>
            <person name="Ryu S."/>
            <person name="Kim W."/>
        </authorList>
    </citation>
    <scope>NUCLEOTIDE SEQUENCE [LARGE SCALE GENOMIC DNA]</scope>
    <source>
        <tissue evidence="2">Muscle</tissue>
    </source>
</reference>
<dbReference type="Proteomes" id="UP000324222">
    <property type="component" value="Unassembled WGS sequence"/>
</dbReference>
<dbReference type="OrthoDB" id="76388at2759"/>
<dbReference type="AlphaFoldDB" id="A0A5B7FIB9"/>
<sequence>MLVQSQRRTPLPPQHTSTTTTVNATTHPPLTQQQHQHYHYSNTTTSTNTVNTTATPFNTLPPLLRVVDFFSLPTHNLTIEDPSMTYHPARLMGLADLQNATVLSFTLENTTLTTPRSPATDAPTPMSYSQVQ</sequence>
<dbReference type="EMBL" id="VSRR010007698">
    <property type="protein sequence ID" value="MPC47360.1"/>
    <property type="molecule type" value="Genomic_DNA"/>
</dbReference>
<accession>A0A5B7FIB9</accession>
<gene>
    <name evidence="2" type="ORF">E2C01_041104</name>
</gene>
<feature type="region of interest" description="Disordered" evidence="1">
    <location>
        <begin position="1"/>
        <end position="47"/>
    </location>
</feature>
<evidence type="ECO:0000313" key="3">
    <source>
        <dbReference type="Proteomes" id="UP000324222"/>
    </source>
</evidence>
<name>A0A5B7FIB9_PORTR</name>
<comment type="caution">
    <text evidence="2">The sequence shown here is derived from an EMBL/GenBank/DDBJ whole genome shotgun (WGS) entry which is preliminary data.</text>
</comment>
<feature type="region of interest" description="Disordered" evidence="1">
    <location>
        <begin position="112"/>
        <end position="132"/>
    </location>
</feature>
<organism evidence="2 3">
    <name type="scientific">Portunus trituberculatus</name>
    <name type="common">Swimming crab</name>
    <name type="synonym">Neptunus trituberculatus</name>
    <dbReference type="NCBI Taxonomy" id="210409"/>
    <lineage>
        <taxon>Eukaryota</taxon>
        <taxon>Metazoa</taxon>
        <taxon>Ecdysozoa</taxon>
        <taxon>Arthropoda</taxon>
        <taxon>Crustacea</taxon>
        <taxon>Multicrustacea</taxon>
        <taxon>Malacostraca</taxon>
        <taxon>Eumalacostraca</taxon>
        <taxon>Eucarida</taxon>
        <taxon>Decapoda</taxon>
        <taxon>Pleocyemata</taxon>
        <taxon>Brachyura</taxon>
        <taxon>Eubrachyura</taxon>
        <taxon>Portunoidea</taxon>
        <taxon>Portunidae</taxon>
        <taxon>Portuninae</taxon>
        <taxon>Portunus</taxon>
    </lineage>
</organism>
<evidence type="ECO:0000256" key="1">
    <source>
        <dbReference type="SAM" id="MobiDB-lite"/>
    </source>
</evidence>
<protein>
    <submittedName>
        <fullName evidence="2">Uncharacterized protein</fullName>
    </submittedName>
</protein>
<proteinExistence type="predicted"/>